<dbReference type="Pfam" id="PF05823">
    <property type="entry name" value="Gp-FAR-1"/>
    <property type="match status" value="1"/>
</dbReference>
<proteinExistence type="inferred from homology"/>
<dbReference type="GO" id="GO:0008289">
    <property type="term" value="F:lipid binding"/>
    <property type="evidence" value="ECO:0007669"/>
    <property type="project" value="UniProtKB-KW"/>
</dbReference>
<dbReference type="InterPro" id="IPR008632">
    <property type="entry name" value="Gp-FAR-1"/>
</dbReference>
<evidence type="ECO:0000256" key="4">
    <source>
        <dbReference type="ARBA" id="ARBA00022729"/>
    </source>
</evidence>
<sequence>MIDTLPSNVKCLFPQENLEFAESITEDESKVLKEVFQKHACFEEVGEMIAEVDKRDHALADRMRKVLAANCSRLEGLSPNAVEFSKKAVSFVTHVMCSMTLGKQACLEKADEIHEEFQKLPAADQEALKKAHPDVKF</sequence>
<comment type="caution">
    <text evidence="7">The sequence shown here is derived from an EMBL/GenBank/DDBJ whole genome shotgun (WGS) entry which is preliminary data.</text>
</comment>
<comment type="subcellular location">
    <subcellularLocation>
        <location evidence="1">Secreted</location>
    </subcellularLocation>
</comment>
<keyword evidence="3" id="KW-0964">Secreted</keyword>
<evidence type="ECO:0000256" key="3">
    <source>
        <dbReference type="ARBA" id="ARBA00022525"/>
    </source>
</evidence>
<name>A0AA36HDB9_CYLNA</name>
<dbReference type="GO" id="GO:0005576">
    <property type="term" value="C:extracellular region"/>
    <property type="evidence" value="ECO:0007669"/>
    <property type="project" value="UniProtKB-SubCell"/>
</dbReference>
<evidence type="ECO:0000256" key="5">
    <source>
        <dbReference type="ARBA" id="ARBA00023054"/>
    </source>
</evidence>
<keyword evidence="5" id="KW-0175">Coiled coil</keyword>
<evidence type="ECO:0000313" key="7">
    <source>
        <dbReference type="EMBL" id="CAJ0607883.1"/>
    </source>
</evidence>
<evidence type="ECO:0000256" key="1">
    <source>
        <dbReference type="ARBA" id="ARBA00004613"/>
    </source>
</evidence>
<dbReference type="EMBL" id="CATQJL010000316">
    <property type="protein sequence ID" value="CAJ0607883.1"/>
    <property type="molecule type" value="Genomic_DNA"/>
</dbReference>
<evidence type="ECO:0000256" key="2">
    <source>
        <dbReference type="ARBA" id="ARBA00006648"/>
    </source>
</evidence>
<evidence type="ECO:0000256" key="6">
    <source>
        <dbReference type="ARBA" id="ARBA00023121"/>
    </source>
</evidence>
<keyword evidence="6" id="KW-0446">Lipid-binding</keyword>
<gene>
    <name evidence="7" type="ORF">CYNAS_LOCUS19866</name>
</gene>
<organism evidence="7 8">
    <name type="scientific">Cylicocyclus nassatus</name>
    <name type="common">Nematode worm</name>
    <dbReference type="NCBI Taxonomy" id="53992"/>
    <lineage>
        <taxon>Eukaryota</taxon>
        <taxon>Metazoa</taxon>
        <taxon>Ecdysozoa</taxon>
        <taxon>Nematoda</taxon>
        <taxon>Chromadorea</taxon>
        <taxon>Rhabditida</taxon>
        <taxon>Rhabditina</taxon>
        <taxon>Rhabditomorpha</taxon>
        <taxon>Strongyloidea</taxon>
        <taxon>Strongylidae</taxon>
        <taxon>Cylicocyclus</taxon>
    </lineage>
</organism>
<keyword evidence="8" id="KW-1185">Reference proteome</keyword>
<comment type="similarity">
    <text evidence="2">Belongs to the fatty-acid and retinol-binding protein (FARBP) family.</text>
</comment>
<accession>A0AA36HDB9</accession>
<protein>
    <submittedName>
        <fullName evidence="7">Uncharacterized protein</fullName>
    </submittedName>
</protein>
<dbReference type="Gene3D" id="1.20.120.1100">
    <property type="match status" value="1"/>
</dbReference>
<reference evidence="7" key="1">
    <citation type="submission" date="2023-07" db="EMBL/GenBank/DDBJ databases">
        <authorList>
            <consortium name="CYATHOMIX"/>
        </authorList>
    </citation>
    <scope>NUCLEOTIDE SEQUENCE</scope>
    <source>
        <strain evidence="7">N/A</strain>
    </source>
</reference>
<keyword evidence="4" id="KW-0732">Signal</keyword>
<dbReference type="AlphaFoldDB" id="A0AA36HDB9"/>
<evidence type="ECO:0000313" key="8">
    <source>
        <dbReference type="Proteomes" id="UP001176961"/>
    </source>
</evidence>
<dbReference type="Proteomes" id="UP001176961">
    <property type="component" value="Unassembled WGS sequence"/>
</dbReference>